<keyword evidence="1" id="KW-0677">Repeat</keyword>
<keyword evidence="5" id="KW-1185">Reference proteome</keyword>
<dbReference type="EMBL" id="JAGDFM010000112">
    <property type="protein sequence ID" value="KAG7385902.1"/>
    <property type="molecule type" value="Genomic_DNA"/>
</dbReference>
<gene>
    <name evidence="4" type="ORF">PHYPSEUDO_000964</name>
</gene>
<dbReference type="AlphaFoldDB" id="A0A8T1VWS5"/>
<organism evidence="4 5">
    <name type="scientific">Phytophthora pseudosyringae</name>
    <dbReference type="NCBI Taxonomy" id="221518"/>
    <lineage>
        <taxon>Eukaryota</taxon>
        <taxon>Sar</taxon>
        <taxon>Stramenopiles</taxon>
        <taxon>Oomycota</taxon>
        <taxon>Peronosporomycetes</taxon>
        <taxon>Peronosporales</taxon>
        <taxon>Peronosporaceae</taxon>
        <taxon>Phytophthora</taxon>
    </lineage>
</organism>
<evidence type="ECO:0000313" key="4">
    <source>
        <dbReference type="EMBL" id="KAG7385902.1"/>
    </source>
</evidence>
<evidence type="ECO:0000256" key="1">
    <source>
        <dbReference type="ARBA" id="ARBA00022737"/>
    </source>
</evidence>
<dbReference type="OrthoDB" id="125484at2759"/>
<reference evidence="4" key="1">
    <citation type="submission" date="2021-02" db="EMBL/GenBank/DDBJ databases">
        <authorList>
            <person name="Palmer J.M."/>
        </authorList>
    </citation>
    <scope>NUCLEOTIDE SEQUENCE</scope>
    <source>
        <strain evidence="4">SCRP734</strain>
    </source>
</reference>
<evidence type="ECO:0000256" key="2">
    <source>
        <dbReference type="SAM" id="MobiDB-lite"/>
    </source>
</evidence>
<dbReference type="Proteomes" id="UP000694044">
    <property type="component" value="Unassembled WGS sequence"/>
</dbReference>
<evidence type="ECO:0000313" key="5">
    <source>
        <dbReference type="Proteomes" id="UP000694044"/>
    </source>
</evidence>
<dbReference type="InterPro" id="IPR000008">
    <property type="entry name" value="C2_dom"/>
</dbReference>
<proteinExistence type="predicted"/>
<feature type="domain" description="C2" evidence="3">
    <location>
        <begin position="697"/>
        <end position="823"/>
    </location>
</feature>
<sequence length="839" mass="92945">MVSGSSVLLPPSYAELLKHAQQRCVSVQTHLASFQEKVDAAFLSVTEFINSVGCSPKLDIPEEEMLAALHLLHDTGDIVWFDGVSDVRLLKERLFLDPMLVIEFIRQIVSHKMDANAAVNGYVSHAQLQSLPFWREVSTTTMQQLKELLLHLHLAYSAGKSKRMAWNSDLIVPVYWNRAPEEASDTVKTFPADEDKASGLIALVRWEYSFEPAIPENLFEKLAVATYSPLLQSERRYAGSSFVDKMPSEHSSRIAKEDDAAQNVIASVLSISVAARERTLAWKQLVWYGMNLENLLKTYPGLLVTRCTVNHHGQRFNVDQLLSDQEHLKQLNMCTDQEFLPADVEWYTKKSRYLNPVSKPHSDQIAPSGGTLAAEVARIQQGVEKLATIVENQLNTMERQFQQNAEHIANVANEIQRSQISLITGMKNKAKFPSLWTLEYQGFERGNGIMGSSIVASLQRKVMATVVLKFRSDISGKCYHEPITISAAPAIFSRFGKCLKVGLTLLSAATPEFCGKDVISIITEECKRQLDRSMDFHEILLRTGIDEDPMAGPKDMEKNRELSPNEILALLCCLLRIHNEAFQADDTPQLSGLVSGVVVKTGEYIWASRDEILQRGADIVLALEYAPRGIAANPSSVEQRAAIEVFSTVVEVLSPTETETLQPVMPVPPQHGSRTDPSAELNPQEDGIGAKGVLHAMRRRLSSSKSAVPTTEVQRYMLKIIGAKSLYGNRKQNPYCICRFDTVSGTTLLQIQTSPHPNGGQNPSWRSQFFEVALPIDATHNATITFTIKHGSVLGSSQIAQGSSVFISLQPGQSATQEVCLMKKGKPAGILEFSLEAFA</sequence>
<accession>A0A8T1VWS5</accession>
<feature type="region of interest" description="Disordered" evidence="2">
    <location>
        <begin position="661"/>
        <end position="683"/>
    </location>
</feature>
<dbReference type="InterPro" id="IPR032171">
    <property type="entry name" value="COR-A"/>
</dbReference>
<protein>
    <recommendedName>
        <fullName evidence="3">C2 domain-containing protein</fullName>
    </recommendedName>
</protein>
<evidence type="ECO:0000259" key="3">
    <source>
        <dbReference type="PROSITE" id="PS50004"/>
    </source>
</evidence>
<comment type="caution">
    <text evidence="4">The sequence shown here is derived from an EMBL/GenBank/DDBJ whole genome shotgun (WGS) entry which is preliminary data.</text>
</comment>
<dbReference type="PROSITE" id="PS50004">
    <property type="entry name" value="C2"/>
    <property type="match status" value="1"/>
</dbReference>
<name>A0A8T1VWS5_9STRA</name>
<dbReference type="Pfam" id="PF16095">
    <property type="entry name" value="COR-A"/>
    <property type="match status" value="1"/>
</dbReference>